<dbReference type="Proteomes" id="UP000075604">
    <property type="component" value="Unassembled WGS sequence"/>
</dbReference>
<feature type="compositionally biased region" description="Basic and acidic residues" evidence="1">
    <location>
        <begin position="28"/>
        <end position="44"/>
    </location>
</feature>
<feature type="compositionally biased region" description="Acidic residues" evidence="1">
    <location>
        <begin position="89"/>
        <end position="100"/>
    </location>
</feature>
<proteinExistence type="predicted"/>
<dbReference type="PROSITE" id="PS51257">
    <property type="entry name" value="PROKAR_LIPOPROTEIN"/>
    <property type="match status" value="1"/>
</dbReference>
<evidence type="ECO:0000313" key="3">
    <source>
        <dbReference type="Proteomes" id="UP000075604"/>
    </source>
</evidence>
<dbReference type="AlphaFoldDB" id="A0A150PC89"/>
<comment type="caution">
    <text evidence="2">The sequence shown here is derived from an EMBL/GenBank/DDBJ whole genome shotgun (WGS) entry which is preliminary data.</text>
</comment>
<gene>
    <name evidence="2" type="ORF">BE04_34290</name>
</gene>
<dbReference type="EMBL" id="JELX01003098">
    <property type="protein sequence ID" value="KYF53284.1"/>
    <property type="molecule type" value="Genomic_DNA"/>
</dbReference>
<feature type="region of interest" description="Disordered" evidence="1">
    <location>
        <begin position="28"/>
        <end position="106"/>
    </location>
</feature>
<sequence>MKRLVVVALTAAGAIGCWLLLRTERPAERSSAELKEEARPERARPQRPRVARRDLPDPVEIEMTSAAALARGDERRVAGKRLPLQPAAEEPDGAEEPEGDGDPRSEAERLRRPIIQAIRGEHPSPVARREAMLKALEGSGEDRGRWTTAAPEIFAFWQRAMPDDAGAVLDPEASRCFRAGCEVDVRFADEAAYERAAAVLRHLKEDVPGHGGRVQTPPERLPSGEVQATWILLRPERTD</sequence>
<organism evidence="2 3">
    <name type="scientific">Sorangium cellulosum</name>
    <name type="common">Polyangium cellulosum</name>
    <dbReference type="NCBI Taxonomy" id="56"/>
    <lineage>
        <taxon>Bacteria</taxon>
        <taxon>Pseudomonadati</taxon>
        <taxon>Myxococcota</taxon>
        <taxon>Polyangia</taxon>
        <taxon>Polyangiales</taxon>
        <taxon>Polyangiaceae</taxon>
        <taxon>Sorangium</taxon>
    </lineage>
</organism>
<name>A0A150PC89_SORCE</name>
<evidence type="ECO:0000313" key="2">
    <source>
        <dbReference type="EMBL" id="KYF53284.1"/>
    </source>
</evidence>
<evidence type="ECO:0000256" key="1">
    <source>
        <dbReference type="SAM" id="MobiDB-lite"/>
    </source>
</evidence>
<protein>
    <submittedName>
        <fullName evidence="2">Uncharacterized protein</fullName>
    </submittedName>
</protein>
<reference evidence="2 3" key="1">
    <citation type="submission" date="2014-02" db="EMBL/GenBank/DDBJ databases">
        <title>The small core and large imbalanced accessory genome model reveals a collaborative survival strategy of Sorangium cellulosum strains in nature.</title>
        <authorList>
            <person name="Han K."/>
            <person name="Peng R."/>
            <person name="Blom J."/>
            <person name="Li Y.-Z."/>
        </authorList>
    </citation>
    <scope>NUCLEOTIDE SEQUENCE [LARGE SCALE GENOMIC DNA]</scope>
    <source>
        <strain evidence="2 3">So0157-18</strain>
    </source>
</reference>
<accession>A0A150PC89</accession>